<dbReference type="HOGENOM" id="CLU_2831882_0_0_1"/>
<dbReference type="InParanoid" id="A0A0D0C801"/>
<evidence type="ECO:0000313" key="2">
    <source>
        <dbReference type="Proteomes" id="UP000054538"/>
    </source>
</evidence>
<reference evidence="1 2" key="1">
    <citation type="submission" date="2014-04" db="EMBL/GenBank/DDBJ databases">
        <authorList>
            <consortium name="DOE Joint Genome Institute"/>
            <person name="Kuo A."/>
            <person name="Kohler A."/>
            <person name="Jargeat P."/>
            <person name="Nagy L.G."/>
            <person name="Floudas D."/>
            <person name="Copeland A."/>
            <person name="Barry K.W."/>
            <person name="Cichocki N."/>
            <person name="Veneault-Fourrey C."/>
            <person name="LaButti K."/>
            <person name="Lindquist E.A."/>
            <person name="Lipzen A."/>
            <person name="Lundell T."/>
            <person name="Morin E."/>
            <person name="Murat C."/>
            <person name="Sun H."/>
            <person name="Tunlid A."/>
            <person name="Henrissat B."/>
            <person name="Grigoriev I.V."/>
            <person name="Hibbett D.S."/>
            <person name="Martin F."/>
            <person name="Nordberg H.P."/>
            <person name="Cantor M.N."/>
            <person name="Hua S.X."/>
        </authorList>
    </citation>
    <scope>NUCLEOTIDE SEQUENCE [LARGE SCALE GENOMIC DNA]</scope>
    <source>
        <strain evidence="1 2">Ve08.2h10</strain>
    </source>
</reference>
<gene>
    <name evidence="1" type="ORF">PAXRUDRAFT_770665</name>
</gene>
<name>A0A0D0C801_9AGAM</name>
<proteinExistence type="predicted"/>
<evidence type="ECO:0000313" key="1">
    <source>
        <dbReference type="EMBL" id="KIK79072.1"/>
    </source>
</evidence>
<protein>
    <submittedName>
        <fullName evidence="1">Uncharacterized protein</fullName>
    </submittedName>
</protein>
<dbReference type="OrthoDB" id="2142724at2759"/>
<organism evidence="1 2">
    <name type="scientific">Paxillus rubicundulus Ve08.2h10</name>
    <dbReference type="NCBI Taxonomy" id="930991"/>
    <lineage>
        <taxon>Eukaryota</taxon>
        <taxon>Fungi</taxon>
        <taxon>Dikarya</taxon>
        <taxon>Basidiomycota</taxon>
        <taxon>Agaricomycotina</taxon>
        <taxon>Agaricomycetes</taxon>
        <taxon>Agaricomycetidae</taxon>
        <taxon>Boletales</taxon>
        <taxon>Paxilineae</taxon>
        <taxon>Paxillaceae</taxon>
        <taxon>Paxillus</taxon>
    </lineage>
</organism>
<keyword evidence="2" id="KW-1185">Reference proteome</keyword>
<dbReference type="Proteomes" id="UP000054538">
    <property type="component" value="Unassembled WGS sequence"/>
</dbReference>
<accession>A0A0D0C801</accession>
<sequence>MQSFAHHIINPAVNSFDPFEFSSPCTMCNSLLHADYICHITDYPATCLVPIDEASKDDCTYSRHWG</sequence>
<dbReference type="EMBL" id="KN826386">
    <property type="protein sequence ID" value="KIK79072.1"/>
    <property type="molecule type" value="Genomic_DNA"/>
</dbReference>
<dbReference type="AlphaFoldDB" id="A0A0D0C801"/>
<reference evidence="2" key="2">
    <citation type="submission" date="2015-01" db="EMBL/GenBank/DDBJ databases">
        <title>Evolutionary Origins and Diversification of the Mycorrhizal Mutualists.</title>
        <authorList>
            <consortium name="DOE Joint Genome Institute"/>
            <consortium name="Mycorrhizal Genomics Consortium"/>
            <person name="Kohler A."/>
            <person name="Kuo A."/>
            <person name="Nagy L.G."/>
            <person name="Floudas D."/>
            <person name="Copeland A."/>
            <person name="Barry K.W."/>
            <person name="Cichocki N."/>
            <person name="Veneault-Fourrey C."/>
            <person name="LaButti K."/>
            <person name="Lindquist E.A."/>
            <person name="Lipzen A."/>
            <person name="Lundell T."/>
            <person name="Morin E."/>
            <person name="Murat C."/>
            <person name="Riley R."/>
            <person name="Ohm R."/>
            <person name="Sun H."/>
            <person name="Tunlid A."/>
            <person name="Henrissat B."/>
            <person name="Grigoriev I.V."/>
            <person name="Hibbett D.S."/>
            <person name="Martin F."/>
        </authorList>
    </citation>
    <scope>NUCLEOTIDE SEQUENCE [LARGE SCALE GENOMIC DNA]</scope>
    <source>
        <strain evidence="2">Ve08.2h10</strain>
    </source>
</reference>